<dbReference type="GO" id="GO:0003677">
    <property type="term" value="F:DNA binding"/>
    <property type="evidence" value="ECO:0007669"/>
    <property type="project" value="InterPro"/>
</dbReference>
<comment type="similarity">
    <text evidence="2">Belongs to the eukaryotic RPA49/POLR1E RNA polymerase subunit family.</text>
</comment>
<evidence type="ECO:0000256" key="2">
    <source>
        <dbReference type="ARBA" id="ARBA00009430"/>
    </source>
</evidence>
<evidence type="ECO:0000256" key="3">
    <source>
        <dbReference type="ARBA" id="ARBA00022478"/>
    </source>
</evidence>
<dbReference type="Proteomes" id="UP000233837">
    <property type="component" value="Unassembled WGS sequence"/>
</dbReference>
<evidence type="ECO:0000256" key="1">
    <source>
        <dbReference type="ARBA" id="ARBA00004604"/>
    </source>
</evidence>
<evidence type="ECO:0000313" key="7">
    <source>
        <dbReference type="Proteomes" id="UP000233837"/>
    </source>
</evidence>
<evidence type="ECO:0000256" key="4">
    <source>
        <dbReference type="ARBA" id="ARBA00023163"/>
    </source>
</evidence>
<keyword evidence="5" id="KW-0539">Nucleus</keyword>
<dbReference type="OrthoDB" id="532500at2759"/>
<dbReference type="InterPro" id="IPR009668">
    <property type="entry name" value="RNA_pol-assoc_fac_A49-like"/>
</dbReference>
<evidence type="ECO:0000313" key="6">
    <source>
        <dbReference type="EMBL" id="PKU60668.1"/>
    </source>
</evidence>
<organism evidence="6 7">
    <name type="scientific">Dendrobium catenatum</name>
    <dbReference type="NCBI Taxonomy" id="906689"/>
    <lineage>
        <taxon>Eukaryota</taxon>
        <taxon>Viridiplantae</taxon>
        <taxon>Streptophyta</taxon>
        <taxon>Embryophyta</taxon>
        <taxon>Tracheophyta</taxon>
        <taxon>Spermatophyta</taxon>
        <taxon>Magnoliopsida</taxon>
        <taxon>Liliopsida</taxon>
        <taxon>Asparagales</taxon>
        <taxon>Orchidaceae</taxon>
        <taxon>Epidendroideae</taxon>
        <taxon>Malaxideae</taxon>
        <taxon>Dendrobiinae</taxon>
        <taxon>Dendrobium</taxon>
    </lineage>
</organism>
<dbReference type="GO" id="GO:0005730">
    <property type="term" value="C:nucleolus"/>
    <property type="evidence" value="ECO:0007669"/>
    <property type="project" value="UniProtKB-SubCell"/>
</dbReference>
<evidence type="ECO:0000256" key="5">
    <source>
        <dbReference type="ARBA" id="ARBA00023242"/>
    </source>
</evidence>
<dbReference type="PANTHER" id="PTHR14440">
    <property type="entry name" value="DNA-DIRECTED RNA POLYMERASE I SUBUNIT RPA49"/>
    <property type="match status" value="1"/>
</dbReference>
<gene>
    <name evidence="6" type="ORF">MA16_Dca020441</name>
</gene>
<dbReference type="GO" id="GO:0000428">
    <property type="term" value="C:DNA-directed RNA polymerase complex"/>
    <property type="evidence" value="ECO:0007669"/>
    <property type="project" value="UniProtKB-KW"/>
</dbReference>
<keyword evidence="3" id="KW-0240">DNA-directed RNA polymerase</keyword>
<keyword evidence="7" id="KW-1185">Reference proteome</keyword>
<reference evidence="6 7" key="1">
    <citation type="journal article" date="2016" name="Sci. Rep.">
        <title>The Dendrobium catenatum Lindl. genome sequence provides insights into polysaccharide synthase, floral development and adaptive evolution.</title>
        <authorList>
            <person name="Zhang G.Q."/>
            <person name="Xu Q."/>
            <person name="Bian C."/>
            <person name="Tsai W.C."/>
            <person name="Yeh C.M."/>
            <person name="Liu K.W."/>
            <person name="Yoshida K."/>
            <person name="Zhang L.S."/>
            <person name="Chang S.B."/>
            <person name="Chen F."/>
            <person name="Shi Y."/>
            <person name="Su Y.Y."/>
            <person name="Zhang Y.Q."/>
            <person name="Chen L.J."/>
            <person name="Yin Y."/>
            <person name="Lin M."/>
            <person name="Huang H."/>
            <person name="Deng H."/>
            <person name="Wang Z.W."/>
            <person name="Zhu S.L."/>
            <person name="Zhao X."/>
            <person name="Deng C."/>
            <person name="Niu S.C."/>
            <person name="Huang J."/>
            <person name="Wang M."/>
            <person name="Liu G.H."/>
            <person name="Yang H.J."/>
            <person name="Xiao X.J."/>
            <person name="Hsiao Y.Y."/>
            <person name="Wu W.L."/>
            <person name="Chen Y.Y."/>
            <person name="Mitsuda N."/>
            <person name="Ohme-Takagi M."/>
            <person name="Luo Y.B."/>
            <person name="Van de Peer Y."/>
            <person name="Liu Z.J."/>
        </authorList>
    </citation>
    <scope>NUCLEOTIDE SEQUENCE [LARGE SCALE GENOMIC DNA]</scope>
    <source>
        <tissue evidence="6">The whole plant</tissue>
    </source>
</reference>
<dbReference type="GO" id="GO:0006351">
    <property type="term" value="P:DNA-templated transcription"/>
    <property type="evidence" value="ECO:0007669"/>
    <property type="project" value="InterPro"/>
</dbReference>
<dbReference type="AlphaFoldDB" id="A0A2I0VB77"/>
<reference evidence="6 7" key="2">
    <citation type="journal article" date="2017" name="Nature">
        <title>The Apostasia genome and the evolution of orchids.</title>
        <authorList>
            <person name="Zhang G.Q."/>
            <person name="Liu K.W."/>
            <person name="Li Z."/>
            <person name="Lohaus R."/>
            <person name="Hsiao Y.Y."/>
            <person name="Niu S.C."/>
            <person name="Wang J.Y."/>
            <person name="Lin Y.C."/>
            <person name="Xu Q."/>
            <person name="Chen L.J."/>
            <person name="Yoshida K."/>
            <person name="Fujiwara S."/>
            <person name="Wang Z.W."/>
            <person name="Zhang Y.Q."/>
            <person name="Mitsuda N."/>
            <person name="Wang M."/>
            <person name="Liu G.H."/>
            <person name="Pecoraro L."/>
            <person name="Huang H.X."/>
            <person name="Xiao X.J."/>
            <person name="Lin M."/>
            <person name="Wu X.Y."/>
            <person name="Wu W.L."/>
            <person name="Chen Y.Y."/>
            <person name="Chang S.B."/>
            <person name="Sakamoto S."/>
            <person name="Ohme-Takagi M."/>
            <person name="Yagi M."/>
            <person name="Zeng S.J."/>
            <person name="Shen C.Y."/>
            <person name="Yeh C.M."/>
            <person name="Luo Y.B."/>
            <person name="Tsai W.C."/>
            <person name="Van de Peer Y."/>
            <person name="Liu Z.J."/>
        </authorList>
    </citation>
    <scope>NUCLEOTIDE SEQUENCE [LARGE SCALE GENOMIC DNA]</scope>
    <source>
        <tissue evidence="6">The whole plant</tissue>
    </source>
</reference>
<evidence type="ECO:0008006" key="8">
    <source>
        <dbReference type="Google" id="ProtNLM"/>
    </source>
</evidence>
<protein>
    <recommendedName>
        <fullName evidence="8">DNA-directed RNA polymerase I subunit rpa49</fullName>
    </recommendedName>
</protein>
<comment type="subcellular location">
    <subcellularLocation>
        <location evidence="1">Nucleus</location>
        <location evidence="1">Nucleolus</location>
    </subcellularLocation>
</comment>
<name>A0A2I0VB77_9ASPA</name>
<accession>A0A2I0VB77</accession>
<dbReference type="STRING" id="906689.A0A2I0VB77"/>
<sequence>MAEKECIRGTASRREKKKRKKIELEMEVLSETADKMAPVVGYFPSGYDPVAAGADPDIKLFRNKKKPNRLELVVRPDDCNVEFVGKSYAGEAALPQLCTYALGVVDKETQTLKIFPIAANKHHDKLVICESIQILRLEPRFINGFGEPTKVGEEVIIDEKKKHPMADLNLLYGTKRSKIIESRRQSINKKLNDPSILGPLEVGTDGNLNDEASKDIKEPLDRNIPPYDPSAVTPQSAYPLNNIIPKGERGYLKDILETLELEPDNARNAEFWESNYYPSFVIHRLSKLREIQDEEEKTQFACILSYITHLINFRKVAESVRRRKDKPDYAEAMSKFMIPSVVFQRFLTLFLDPVSNLISSEKSVLLICYVLVLTLHADDFLTDSTDIEKDLAIARDSLKPYFLQLGCKTDNPKPFQKSRMTLPVPLVFQGLKKRRFRRRGIFA</sequence>
<dbReference type="EMBL" id="KZ503900">
    <property type="protein sequence ID" value="PKU60668.1"/>
    <property type="molecule type" value="Genomic_DNA"/>
</dbReference>
<dbReference type="Pfam" id="PF06870">
    <property type="entry name" value="RNA_pol_I_A49"/>
    <property type="match status" value="1"/>
</dbReference>
<keyword evidence="4" id="KW-0804">Transcription</keyword>
<proteinExistence type="inferred from homology"/>